<proteinExistence type="predicted"/>
<dbReference type="InterPro" id="IPR006645">
    <property type="entry name" value="NGN-like_dom"/>
</dbReference>
<keyword evidence="1" id="KW-0804">Transcription</keyword>
<comment type="caution">
    <text evidence="3">The sequence shown here is derived from an EMBL/GenBank/DDBJ whole genome shotgun (WGS) entry which is preliminary data.</text>
</comment>
<dbReference type="Proteomes" id="UP000886191">
    <property type="component" value="Unassembled WGS sequence"/>
</dbReference>
<accession>A0A831VPT7</accession>
<dbReference type="CDD" id="cd09895">
    <property type="entry name" value="NGN_SP_UpxY"/>
    <property type="match status" value="1"/>
</dbReference>
<evidence type="ECO:0000259" key="2">
    <source>
        <dbReference type="Pfam" id="PF02357"/>
    </source>
</evidence>
<evidence type="ECO:0000313" key="3">
    <source>
        <dbReference type="EMBL" id="HEA23205.1"/>
    </source>
</evidence>
<dbReference type="GO" id="GO:0006354">
    <property type="term" value="P:DNA-templated transcription elongation"/>
    <property type="evidence" value="ECO:0007669"/>
    <property type="project" value="InterPro"/>
</dbReference>
<dbReference type="SUPFAM" id="SSF82679">
    <property type="entry name" value="N-utilization substance G protein NusG, N-terminal domain"/>
    <property type="match status" value="1"/>
</dbReference>
<dbReference type="Pfam" id="PF02357">
    <property type="entry name" value="NusG"/>
    <property type="match status" value="1"/>
</dbReference>
<gene>
    <name evidence="3" type="ORF">ENH87_20155</name>
</gene>
<dbReference type="NCBIfam" id="NF033644">
    <property type="entry name" value="antiterm_UpxY"/>
    <property type="match status" value="1"/>
</dbReference>
<evidence type="ECO:0000256" key="1">
    <source>
        <dbReference type="ARBA" id="ARBA00023163"/>
    </source>
</evidence>
<dbReference type="InterPro" id="IPR036735">
    <property type="entry name" value="NGN_dom_sf"/>
</dbReference>
<dbReference type="EMBL" id="DRGL01000075">
    <property type="protein sequence ID" value="HEA23205.1"/>
    <property type="molecule type" value="Genomic_DNA"/>
</dbReference>
<sequence>MNWYVLIVKFRREIQIAQNLERMGIETFCPTIFETRRWSDRKKRIEVPLFKSYVFVRLEEIRRNEVFVVGGIVRYLFWLGKPAIVDDKEIDVIREWLANDGKEIGLSPLIPGQKVVVAEGLMANKTAVVQKVGKNRLHVVLEKLNMILNLDVHSVELLSNK</sequence>
<name>A0A831VPT7_9FLAO</name>
<reference evidence="3" key="1">
    <citation type="journal article" date="2020" name="mSystems">
        <title>Genome- and Community-Level Interaction Insights into Carbon Utilization and Element Cycling Functions of Hydrothermarchaeota in Hydrothermal Sediment.</title>
        <authorList>
            <person name="Zhou Z."/>
            <person name="Liu Y."/>
            <person name="Xu W."/>
            <person name="Pan J."/>
            <person name="Luo Z.H."/>
            <person name="Li M."/>
        </authorList>
    </citation>
    <scope>NUCLEOTIDE SEQUENCE [LARGE SCALE GENOMIC DNA]</scope>
    <source>
        <strain evidence="3">HyVt-345</strain>
    </source>
</reference>
<feature type="domain" description="NusG-like N-terminal" evidence="2">
    <location>
        <begin position="1"/>
        <end position="94"/>
    </location>
</feature>
<dbReference type="Gene3D" id="3.30.70.940">
    <property type="entry name" value="NusG, N-terminal domain"/>
    <property type="match status" value="1"/>
</dbReference>
<dbReference type="AlphaFoldDB" id="A0A831VPT7"/>
<organism evidence="3">
    <name type="scientific">Pricia antarctica</name>
    <dbReference type="NCBI Taxonomy" id="641691"/>
    <lineage>
        <taxon>Bacteria</taxon>
        <taxon>Pseudomonadati</taxon>
        <taxon>Bacteroidota</taxon>
        <taxon>Flavobacteriia</taxon>
        <taxon>Flavobacteriales</taxon>
        <taxon>Flavobacteriaceae</taxon>
        <taxon>Pricia</taxon>
    </lineage>
</organism>
<protein>
    <submittedName>
        <fullName evidence="3">UpxY family transcription antiterminator</fullName>
    </submittedName>
</protein>